<protein>
    <submittedName>
        <fullName evidence="1">Uncharacterized protein</fullName>
    </submittedName>
</protein>
<reference evidence="1 2" key="1">
    <citation type="submission" date="2019-06" db="EMBL/GenBank/DDBJ databases">
        <title>Genome Sequence of the Brown Rot Fungal Pathogen Monilinia fructicola.</title>
        <authorList>
            <person name="De Miccolis Angelini R.M."/>
            <person name="Landi L."/>
            <person name="Abate D."/>
            <person name="Pollastro S."/>
            <person name="Romanazzi G."/>
            <person name="Faretra F."/>
        </authorList>
    </citation>
    <scope>NUCLEOTIDE SEQUENCE [LARGE SCALE GENOMIC DNA]</scope>
    <source>
        <strain evidence="1 2">Mfrc123</strain>
    </source>
</reference>
<gene>
    <name evidence="1" type="ORF">EYC84_008586</name>
</gene>
<evidence type="ECO:0000313" key="2">
    <source>
        <dbReference type="Proteomes" id="UP000322873"/>
    </source>
</evidence>
<sequence>MIDPGCDIVMVVAANIITAPSSIMKGTSSLASFDWDPLASSATRNIDRISIRMVATVKPARRLEMVLASGL</sequence>
<dbReference type="Proteomes" id="UP000322873">
    <property type="component" value="Unassembled WGS sequence"/>
</dbReference>
<comment type="caution">
    <text evidence="1">The sequence shown here is derived from an EMBL/GenBank/DDBJ whole genome shotgun (WGS) entry which is preliminary data.</text>
</comment>
<evidence type="ECO:0000313" key="1">
    <source>
        <dbReference type="EMBL" id="KAA8568198.1"/>
    </source>
</evidence>
<name>A0A5M9JF40_MONFR</name>
<keyword evidence="2" id="KW-1185">Reference proteome</keyword>
<accession>A0A5M9JF40</accession>
<proteinExistence type="predicted"/>
<dbReference type="EMBL" id="VICG01000010">
    <property type="protein sequence ID" value="KAA8568198.1"/>
    <property type="molecule type" value="Genomic_DNA"/>
</dbReference>
<dbReference type="AlphaFoldDB" id="A0A5M9JF40"/>
<organism evidence="1 2">
    <name type="scientific">Monilinia fructicola</name>
    <name type="common">Brown rot fungus</name>
    <name type="synonym">Ciboria fructicola</name>
    <dbReference type="NCBI Taxonomy" id="38448"/>
    <lineage>
        <taxon>Eukaryota</taxon>
        <taxon>Fungi</taxon>
        <taxon>Dikarya</taxon>
        <taxon>Ascomycota</taxon>
        <taxon>Pezizomycotina</taxon>
        <taxon>Leotiomycetes</taxon>
        <taxon>Helotiales</taxon>
        <taxon>Sclerotiniaceae</taxon>
        <taxon>Monilinia</taxon>
    </lineage>
</organism>